<dbReference type="InterPro" id="IPR019752">
    <property type="entry name" value="Pyrv/ketoisovalerate_OxRed_cat"/>
</dbReference>
<comment type="caution">
    <text evidence="3">The sequence shown here is derived from an EMBL/GenBank/DDBJ whole genome shotgun (WGS) entry which is preliminary data.</text>
</comment>
<dbReference type="AlphaFoldDB" id="A0A3A4NUR1"/>
<evidence type="ECO:0000256" key="1">
    <source>
        <dbReference type="ARBA" id="ARBA00023002"/>
    </source>
</evidence>
<dbReference type="Pfam" id="PF01558">
    <property type="entry name" value="POR"/>
    <property type="match status" value="1"/>
</dbReference>
<reference evidence="3 4" key="1">
    <citation type="journal article" date="2017" name="ISME J.">
        <title>Energy and carbon metabolisms in a deep terrestrial subsurface fluid microbial community.</title>
        <authorList>
            <person name="Momper L."/>
            <person name="Jungbluth S.P."/>
            <person name="Lee M.D."/>
            <person name="Amend J.P."/>
        </authorList>
    </citation>
    <scope>NUCLEOTIDE SEQUENCE [LARGE SCALE GENOMIC DNA]</scope>
    <source>
        <strain evidence="3">SURF_5</strain>
    </source>
</reference>
<accession>A0A3A4NUR1</accession>
<evidence type="ECO:0000313" key="4">
    <source>
        <dbReference type="Proteomes" id="UP000265882"/>
    </source>
</evidence>
<dbReference type="InterPro" id="IPR002869">
    <property type="entry name" value="Pyrv_flavodox_OxRed_cen"/>
</dbReference>
<organism evidence="3 4">
    <name type="scientific">Abyssobacteria bacterium (strain SURF_5)</name>
    <dbReference type="NCBI Taxonomy" id="2093360"/>
    <lineage>
        <taxon>Bacteria</taxon>
        <taxon>Pseudomonadati</taxon>
        <taxon>Candidatus Hydrogenedentota</taxon>
        <taxon>Candidatus Abyssobacteria</taxon>
    </lineage>
</organism>
<dbReference type="PANTHER" id="PTHR42730">
    <property type="entry name" value="2-OXOGLUTARATE SYNTHASE SUBUNIT KORC"/>
    <property type="match status" value="1"/>
</dbReference>
<name>A0A3A4NUR1_ABYX5</name>
<proteinExistence type="predicted"/>
<dbReference type="PANTHER" id="PTHR42730:SF1">
    <property type="entry name" value="2-OXOGLUTARATE SYNTHASE SUBUNIT KORC"/>
    <property type="match status" value="1"/>
</dbReference>
<dbReference type="SUPFAM" id="SSF53323">
    <property type="entry name" value="Pyruvate-ferredoxin oxidoreductase, PFOR, domain III"/>
    <property type="match status" value="1"/>
</dbReference>
<keyword evidence="1" id="KW-0560">Oxidoreductase</keyword>
<evidence type="ECO:0000259" key="2">
    <source>
        <dbReference type="Pfam" id="PF01558"/>
    </source>
</evidence>
<dbReference type="Gene3D" id="3.40.920.10">
    <property type="entry name" value="Pyruvate-ferredoxin oxidoreductase, PFOR, domain III"/>
    <property type="match status" value="1"/>
</dbReference>
<evidence type="ECO:0000313" key="3">
    <source>
        <dbReference type="EMBL" id="RJP20840.1"/>
    </source>
</evidence>
<feature type="domain" description="Pyruvate/ketoisovalerate oxidoreductase catalytic" evidence="2">
    <location>
        <begin position="36"/>
        <end position="196"/>
    </location>
</feature>
<dbReference type="Proteomes" id="UP000265882">
    <property type="component" value="Unassembled WGS sequence"/>
</dbReference>
<gene>
    <name evidence="3" type="ORF">C4520_10770</name>
</gene>
<dbReference type="GO" id="GO:0016903">
    <property type="term" value="F:oxidoreductase activity, acting on the aldehyde or oxo group of donors"/>
    <property type="evidence" value="ECO:0007669"/>
    <property type="project" value="InterPro"/>
</dbReference>
<sequence length="209" mass="22859">MRIRKRVLRDGCQAERQPQEWGGEDVKKECRLCGFGGQGIILAGIILAETAAIHEGKHVVQVQDYGPAARGDSSKTDVIISTEPIIYPKCTRLDLLVALSQKGFEENAGSVRKGGTIIIDTDNVHPAKRAGIIRFPMTRIAREQAGTAISVNMVALGIITAVTELVELQNIEKTVLDRVPPHTKEQNRAALMAGYNIAQEQRRARKNVG</sequence>
<dbReference type="InterPro" id="IPR052554">
    <property type="entry name" value="2-oxoglutarate_synth_KorC"/>
</dbReference>
<protein>
    <submittedName>
        <fullName evidence="3">2-oxoacid:ferredoxin oxidoreductase subunit gamma</fullName>
    </submittedName>
</protein>
<dbReference type="EMBL" id="QZKU01000073">
    <property type="protein sequence ID" value="RJP20840.1"/>
    <property type="molecule type" value="Genomic_DNA"/>
</dbReference>